<feature type="compositionally biased region" description="Acidic residues" evidence="1">
    <location>
        <begin position="27"/>
        <end position="38"/>
    </location>
</feature>
<gene>
    <name evidence="2" type="ORF">EYF80_049487</name>
</gene>
<protein>
    <submittedName>
        <fullName evidence="2">Uncharacterized protein</fullName>
    </submittedName>
</protein>
<comment type="caution">
    <text evidence="2">The sequence shown here is derived from an EMBL/GenBank/DDBJ whole genome shotgun (WGS) entry which is preliminary data.</text>
</comment>
<reference evidence="2 3" key="1">
    <citation type="submission" date="2019-03" db="EMBL/GenBank/DDBJ databases">
        <title>First draft genome of Liparis tanakae, snailfish: a comprehensive survey of snailfish specific genes.</title>
        <authorList>
            <person name="Kim W."/>
            <person name="Song I."/>
            <person name="Jeong J.-H."/>
            <person name="Kim D."/>
            <person name="Kim S."/>
            <person name="Ryu S."/>
            <person name="Song J.Y."/>
            <person name="Lee S.K."/>
        </authorList>
    </citation>
    <scope>NUCLEOTIDE SEQUENCE [LARGE SCALE GENOMIC DNA]</scope>
    <source>
        <tissue evidence="2">Muscle</tissue>
    </source>
</reference>
<accession>A0A4Z2FHG7</accession>
<dbReference type="EMBL" id="SRLO01001197">
    <property type="protein sequence ID" value="TNN40350.1"/>
    <property type="molecule type" value="Genomic_DNA"/>
</dbReference>
<dbReference type="Proteomes" id="UP000314294">
    <property type="component" value="Unassembled WGS sequence"/>
</dbReference>
<evidence type="ECO:0000256" key="1">
    <source>
        <dbReference type="SAM" id="MobiDB-lite"/>
    </source>
</evidence>
<dbReference type="AlphaFoldDB" id="A0A4Z2FHG7"/>
<keyword evidence="3" id="KW-1185">Reference proteome</keyword>
<name>A0A4Z2FHG7_9TELE</name>
<sequence length="86" mass="9125">MNYICLAPPPRRKSSNTHVDSSGGDPDGGDPDGGDPDSGDPTGVTPTVVEGSQRRVFGFRLEESDMAALGRLDDGRHVSWDPTNVE</sequence>
<dbReference type="OrthoDB" id="416253at2759"/>
<proteinExistence type="predicted"/>
<evidence type="ECO:0000313" key="2">
    <source>
        <dbReference type="EMBL" id="TNN40350.1"/>
    </source>
</evidence>
<organism evidence="2 3">
    <name type="scientific">Liparis tanakae</name>
    <name type="common">Tanaka's snailfish</name>
    <dbReference type="NCBI Taxonomy" id="230148"/>
    <lineage>
        <taxon>Eukaryota</taxon>
        <taxon>Metazoa</taxon>
        <taxon>Chordata</taxon>
        <taxon>Craniata</taxon>
        <taxon>Vertebrata</taxon>
        <taxon>Euteleostomi</taxon>
        <taxon>Actinopterygii</taxon>
        <taxon>Neopterygii</taxon>
        <taxon>Teleostei</taxon>
        <taxon>Neoteleostei</taxon>
        <taxon>Acanthomorphata</taxon>
        <taxon>Eupercaria</taxon>
        <taxon>Perciformes</taxon>
        <taxon>Cottioidei</taxon>
        <taxon>Cottales</taxon>
        <taxon>Liparidae</taxon>
        <taxon>Liparis</taxon>
    </lineage>
</organism>
<feature type="region of interest" description="Disordered" evidence="1">
    <location>
        <begin position="1"/>
        <end position="51"/>
    </location>
</feature>
<evidence type="ECO:0000313" key="3">
    <source>
        <dbReference type="Proteomes" id="UP000314294"/>
    </source>
</evidence>